<protein>
    <recommendedName>
        <fullName evidence="4">DNA-binding protein</fullName>
    </recommendedName>
</protein>
<proteinExistence type="predicted"/>
<gene>
    <name evidence="2" type="ORF">SAMN04487961_1732</name>
</gene>
<keyword evidence="1" id="KW-0732">Signal</keyword>
<sequence>MPQLRFTYLLCFAVLAAFLAASAAQAHHGWAWATDEEFEITGVIQSVRLGNPHGEVTIDVDGEEWVVEVGQPWRNDRVGLSKEMLSEGREITVHGHRSAREGERLVKAERVVIDGKDYNLYPGRDS</sequence>
<accession>A0A1I4V5I6</accession>
<dbReference type="Proteomes" id="UP000199339">
    <property type="component" value="Unassembled WGS sequence"/>
</dbReference>
<feature type="signal peptide" evidence="1">
    <location>
        <begin position="1"/>
        <end position="26"/>
    </location>
</feature>
<evidence type="ECO:0000256" key="1">
    <source>
        <dbReference type="SAM" id="SignalP"/>
    </source>
</evidence>
<evidence type="ECO:0000313" key="2">
    <source>
        <dbReference type="EMBL" id="SFM96403.1"/>
    </source>
</evidence>
<dbReference type="Pfam" id="PF19649">
    <property type="entry name" value="DUF6152"/>
    <property type="match status" value="1"/>
</dbReference>
<dbReference type="RefSeq" id="WP_092001697.1">
    <property type="nucleotide sequence ID" value="NZ_FOUR01000003.1"/>
</dbReference>
<evidence type="ECO:0008006" key="4">
    <source>
        <dbReference type="Google" id="ProtNLM"/>
    </source>
</evidence>
<dbReference type="EMBL" id="FOUR01000003">
    <property type="protein sequence ID" value="SFM96403.1"/>
    <property type="molecule type" value="Genomic_DNA"/>
</dbReference>
<evidence type="ECO:0000313" key="3">
    <source>
        <dbReference type="Proteomes" id="UP000199339"/>
    </source>
</evidence>
<organism evidence="2 3">
    <name type="scientific">Marinobacter pelagius</name>
    <dbReference type="NCBI Taxonomy" id="379482"/>
    <lineage>
        <taxon>Bacteria</taxon>
        <taxon>Pseudomonadati</taxon>
        <taxon>Pseudomonadota</taxon>
        <taxon>Gammaproteobacteria</taxon>
        <taxon>Pseudomonadales</taxon>
        <taxon>Marinobacteraceae</taxon>
        <taxon>Marinobacter</taxon>
    </lineage>
</organism>
<reference evidence="3" key="1">
    <citation type="submission" date="2016-10" db="EMBL/GenBank/DDBJ databases">
        <authorList>
            <person name="Varghese N."/>
            <person name="Submissions S."/>
        </authorList>
    </citation>
    <scope>NUCLEOTIDE SEQUENCE [LARGE SCALE GENOMIC DNA]</scope>
    <source>
        <strain evidence="3">CGMCC 1.6775</strain>
    </source>
</reference>
<dbReference type="OrthoDB" id="6896283at2"/>
<name>A0A1I4V5I6_9GAMM</name>
<feature type="chain" id="PRO_5011521651" description="DNA-binding protein" evidence="1">
    <location>
        <begin position="27"/>
        <end position="126"/>
    </location>
</feature>
<dbReference type="InterPro" id="IPR046150">
    <property type="entry name" value="DUF6152"/>
</dbReference>
<dbReference type="AlphaFoldDB" id="A0A1I4V5I6"/>
<keyword evidence="3" id="KW-1185">Reference proteome</keyword>